<dbReference type="RefSeq" id="WP_013653295.1">
    <property type="nucleotide sequence ID" value="NC_015259.1"/>
</dbReference>
<dbReference type="eggNOG" id="COG0438">
    <property type="taxonomic scope" value="Bacteria"/>
</dbReference>
<dbReference type="eggNOG" id="COG1216">
    <property type="taxonomic scope" value="Bacteria"/>
</dbReference>
<dbReference type="KEGG" id="pgv:SL003B_2557"/>
<dbReference type="OrthoDB" id="9816424at2"/>
<dbReference type="PANTHER" id="PTHR46401">
    <property type="entry name" value="GLYCOSYLTRANSFERASE WBBK-RELATED"/>
    <property type="match status" value="1"/>
</dbReference>
<dbReference type="GO" id="GO:0016757">
    <property type="term" value="F:glycosyltransferase activity"/>
    <property type="evidence" value="ECO:0007669"/>
    <property type="project" value="InterPro"/>
</dbReference>
<evidence type="ECO:0000313" key="4">
    <source>
        <dbReference type="EMBL" id="ADZ70981.1"/>
    </source>
</evidence>
<feature type="domain" description="Glycosyltransferase 2-like" evidence="3">
    <location>
        <begin position="556"/>
        <end position="664"/>
    </location>
</feature>
<dbReference type="PANTHER" id="PTHR46401:SF2">
    <property type="entry name" value="GLYCOSYLTRANSFERASE WBBK-RELATED"/>
    <property type="match status" value="1"/>
</dbReference>
<sequence length="879" mass="97276">MKLLYYCDATRRSKARSGIHRVIVEAGRALEGMADVDFVVWDDLQGQLRYANEHDLQAVFVDTDFVASLKVNPNAGRVSYRFGETVANPGATWLLYPEIAYHTDNGNERYSRILAQCRDYRIPVASVLYDVIPISEPGYDDIRQAHTEYVKYLCGSDAILPISTYSGETLIDWLRQEKAIATDAEAALRAAIHPVRLGEIRAEDLRPLTRRVAADDGAPLRIISVGTIEPRKQQTRFLRVLNELATRHPRLREARVDLFGSLHPACAADLSAAVAANRNIVHHGYSTDSEIRDCYASADFSFFVSKSEGFGLPIVESLRNGVPCLCADFGAMAEVAEGGGCHMVDVTRDEAIAAGLLKLAEDADYRGRLRDEAAGRHAVTWTDYARAVLDRLEALNAARDADRERCVRALCTETRARTATGINVELDTAIVCRPDAAATPDLAAGLVRGVLLDTIPPTDAVAGIAGYDSCAVASAEIRDGLYRAWGQDAAGMLPPRILVPETSVAAALREQLARTLVDRAGDIARLRMIAAREAMFGQLGRTLTAPLAPRKPALAIVISTYNRAAFVAMNVEWLLEITAPHGDDIRVIVIDNASTDDTLDRLQRFAGNPHLQVRRNNANTGMLGNLNVCSQLEEARHVWITGDDDFIQPDVLAKVLAAVKADPELPVAITNFGVYHRFQPGEFDKPENYAKEATLLAPKCLPDGRYWVRTIAEQHDNLFTAVYPIVWRSDILAACFNYPFTGIPFADLVECVPTTKQLLESYSFVEAAWFADMGTVGNAHNSWTRHRPRWHGLIMPQVLELARDVGVDARILHDWSKVHVRLYDEAIGIAQASDLLVHLDEEDLEVPLRVFGTQLAIPDTVRRFKDTRQLIDWWGSNDK</sequence>
<reference evidence="4 5" key="1">
    <citation type="journal article" date="2011" name="J. Bacteriol.">
        <title>Complete genome sequence of Polymorphum gilvum SL003B-26A1T, a crude oil-degrading bacterium from oil-polluted saline soil.</title>
        <authorList>
            <person name="Li S.G."/>
            <person name="Tang Y.Q."/>
            <person name="Nie Y."/>
            <person name="Cai M."/>
            <person name="Wu X.L."/>
        </authorList>
    </citation>
    <scope>NUCLEOTIDE SEQUENCE [LARGE SCALE GENOMIC DNA]</scope>
    <source>
        <strain evidence="5">LMG 25793 / CGMCC 1.9160 / SL003B-26A1</strain>
    </source>
</reference>
<dbReference type="GO" id="GO:0009103">
    <property type="term" value="P:lipopolysaccharide biosynthetic process"/>
    <property type="evidence" value="ECO:0007669"/>
    <property type="project" value="TreeGrafter"/>
</dbReference>
<organism evidence="4 5">
    <name type="scientific">Polymorphum gilvum (strain LMG 25793 / CGMCC 1.9160 / SL003B-26A1)</name>
    <dbReference type="NCBI Taxonomy" id="991905"/>
    <lineage>
        <taxon>Bacteria</taxon>
        <taxon>Pseudomonadati</taxon>
        <taxon>Pseudomonadota</taxon>
        <taxon>Alphaproteobacteria</taxon>
        <taxon>Rhodobacterales</taxon>
        <taxon>Paracoccaceae</taxon>
        <taxon>Polymorphum</taxon>
    </lineage>
</organism>
<dbReference type="InterPro" id="IPR001173">
    <property type="entry name" value="Glyco_trans_2-like"/>
</dbReference>
<dbReference type="AlphaFoldDB" id="F2J3F6"/>
<accession>F2J3F6</accession>
<dbReference type="Proteomes" id="UP000008130">
    <property type="component" value="Chromosome"/>
</dbReference>
<dbReference type="Gene3D" id="3.40.50.2000">
    <property type="entry name" value="Glycogen Phosphorylase B"/>
    <property type="match status" value="1"/>
</dbReference>
<dbReference type="InterPro" id="IPR001296">
    <property type="entry name" value="Glyco_trans_1"/>
</dbReference>
<keyword evidence="5" id="KW-1185">Reference proteome</keyword>
<evidence type="ECO:0000259" key="2">
    <source>
        <dbReference type="Pfam" id="PF00534"/>
    </source>
</evidence>
<evidence type="ECO:0000259" key="3">
    <source>
        <dbReference type="Pfam" id="PF00535"/>
    </source>
</evidence>
<dbReference type="STRING" id="991905.SL003B_2557"/>
<dbReference type="SUPFAM" id="SSF53756">
    <property type="entry name" value="UDP-Glycosyltransferase/glycogen phosphorylase"/>
    <property type="match status" value="1"/>
</dbReference>
<evidence type="ECO:0000256" key="1">
    <source>
        <dbReference type="ARBA" id="ARBA00022679"/>
    </source>
</evidence>
<dbReference type="PATRIC" id="fig|991905.3.peg.2620"/>
<proteinExistence type="predicted"/>
<dbReference type="Pfam" id="PF00534">
    <property type="entry name" value="Glycos_transf_1"/>
    <property type="match status" value="1"/>
</dbReference>
<dbReference type="InterPro" id="IPR029044">
    <property type="entry name" value="Nucleotide-diphossugar_trans"/>
</dbReference>
<gene>
    <name evidence="4" type="ordered locus">SL003B_2557</name>
</gene>
<dbReference type="SUPFAM" id="SSF53448">
    <property type="entry name" value="Nucleotide-diphospho-sugar transferases"/>
    <property type="match status" value="1"/>
</dbReference>
<dbReference type="HOGENOM" id="CLU_327294_0_0_5"/>
<dbReference type="CDD" id="cd00761">
    <property type="entry name" value="Glyco_tranf_GTA_type"/>
    <property type="match status" value="1"/>
</dbReference>
<dbReference type="Pfam" id="PF00535">
    <property type="entry name" value="Glycos_transf_2"/>
    <property type="match status" value="1"/>
</dbReference>
<feature type="domain" description="Glycosyl transferase family 1" evidence="2">
    <location>
        <begin position="216"/>
        <end position="373"/>
    </location>
</feature>
<evidence type="ECO:0000313" key="5">
    <source>
        <dbReference type="Proteomes" id="UP000008130"/>
    </source>
</evidence>
<dbReference type="EMBL" id="CP002568">
    <property type="protein sequence ID" value="ADZ70981.1"/>
    <property type="molecule type" value="Genomic_DNA"/>
</dbReference>
<name>F2J3F6_POLGS</name>
<protein>
    <submittedName>
        <fullName evidence="4">Glycosyl transferase group 1</fullName>
    </submittedName>
</protein>
<dbReference type="Gene3D" id="3.90.550.10">
    <property type="entry name" value="Spore Coat Polysaccharide Biosynthesis Protein SpsA, Chain A"/>
    <property type="match status" value="1"/>
</dbReference>
<keyword evidence="1 4" id="KW-0808">Transferase</keyword>